<organism evidence="3 4">
    <name type="scientific">Spiroplasma clarkii</name>
    <dbReference type="NCBI Taxonomy" id="2139"/>
    <lineage>
        <taxon>Bacteria</taxon>
        <taxon>Bacillati</taxon>
        <taxon>Mycoplasmatota</taxon>
        <taxon>Mollicutes</taxon>
        <taxon>Entomoplasmatales</taxon>
        <taxon>Spiroplasmataceae</taxon>
        <taxon>Spiroplasma</taxon>
    </lineage>
</organism>
<dbReference type="Gene3D" id="3.40.190.10">
    <property type="entry name" value="Periplasmic binding protein-like II"/>
    <property type="match status" value="2"/>
</dbReference>
<dbReference type="Proteomes" id="UP000231179">
    <property type="component" value="Chromosome"/>
</dbReference>
<reference evidence="3 4" key="1">
    <citation type="submission" date="2017-11" db="EMBL/GenBank/DDBJ databases">
        <title>Complete genome sequence of Spiroplasma clarkii CN-5 (DSM 19994).</title>
        <authorList>
            <person name="Tsai Y.-M."/>
            <person name="Chang A."/>
            <person name="Lo W.-S."/>
            <person name="Kuo C.-H."/>
        </authorList>
    </citation>
    <scope>NUCLEOTIDE SEQUENCE [LARGE SCALE GENOMIC DNA]</scope>
    <source>
        <strain evidence="3 4">CN-5</strain>
    </source>
</reference>
<keyword evidence="4" id="KW-1185">Reference proteome</keyword>
<name>A0A1Y0KZV0_9MOLU</name>
<evidence type="ECO:0000313" key="3">
    <source>
        <dbReference type="EMBL" id="ATX70686.1"/>
    </source>
</evidence>
<keyword evidence="1" id="KW-0812">Transmembrane</keyword>
<dbReference type="RefSeq" id="WP_100254247.1">
    <property type="nucleotide sequence ID" value="NZ_CP015819.1"/>
</dbReference>
<dbReference type="NCBIfam" id="TIGR04505">
    <property type="entry name" value="PtsS_plasma"/>
    <property type="match status" value="1"/>
</dbReference>
<proteinExistence type="predicted"/>
<feature type="domain" description="PBP" evidence="2">
    <location>
        <begin position="126"/>
        <end position="275"/>
    </location>
</feature>
<dbReference type="KEGG" id="scla:SCLARK_00571"/>
<evidence type="ECO:0000259" key="2">
    <source>
        <dbReference type="Pfam" id="PF12849"/>
    </source>
</evidence>
<dbReference type="InterPro" id="IPR030980">
    <property type="entry name" value="PtsS_plasma"/>
</dbReference>
<protein>
    <submittedName>
        <fullName evidence="3">Phosphate ABC transporter substrate-binding protein</fullName>
    </submittedName>
</protein>
<dbReference type="InterPro" id="IPR024370">
    <property type="entry name" value="PBP_domain"/>
</dbReference>
<accession>A0A1Y0KZV0</accession>
<dbReference type="Pfam" id="PF12849">
    <property type="entry name" value="PBP_like_2"/>
    <property type="match status" value="1"/>
</dbReference>
<evidence type="ECO:0000313" key="4">
    <source>
        <dbReference type="Proteomes" id="UP000231179"/>
    </source>
</evidence>
<dbReference type="OrthoDB" id="396902at2"/>
<dbReference type="AlphaFoldDB" id="A0A1Y0KZV0"/>
<sequence>MSKKFSIILATFLTIIVGIWIWSFAMPKNYVILGGSTSVNPFMQLYTKEYEAHNHKDFIYNSTGSQAGVSGVEKHMYGAGFISKDATASATLSPGNSFFDFGDVQHYETGHGTEFKETIQNAKTGNSVSANQSFIAFEFAIDAIIIVYSPPTWFLDEGLDKKLDFLLNKNDPNSTDLGKIYANSLTWEDLAKSLGGTQRSSKTSFNTFTREDGSGTRSAFSDLTKIKNMETANVVNSNGAMLDNVKKSPGSIGFVSYAFIDQVDGNSNVRIAGINGIRLGNLADGTQGIGMVLDETTGTFIVNANNTSNEEYIKSNVYSFQRPFITIFSLKNKQISLIVDFFAELIGIGEQEEWVKETFIEEGLVPKFEIKSFADTTRNSGG</sequence>
<keyword evidence="1" id="KW-1133">Transmembrane helix</keyword>
<feature type="transmembrane region" description="Helical" evidence="1">
    <location>
        <begin position="7"/>
        <end position="25"/>
    </location>
</feature>
<gene>
    <name evidence="3" type="primary">pstS</name>
    <name evidence="3" type="ORF">SCLAR_v1c03560</name>
</gene>
<dbReference type="SUPFAM" id="SSF53850">
    <property type="entry name" value="Periplasmic binding protein-like II"/>
    <property type="match status" value="1"/>
</dbReference>
<dbReference type="EMBL" id="CP024870">
    <property type="protein sequence ID" value="ATX70686.1"/>
    <property type="molecule type" value="Genomic_DNA"/>
</dbReference>
<keyword evidence="1" id="KW-0472">Membrane</keyword>
<evidence type="ECO:0000256" key="1">
    <source>
        <dbReference type="SAM" id="Phobius"/>
    </source>
</evidence>